<accession>A0A844ZQ76</accession>
<evidence type="ECO:0000313" key="4">
    <source>
        <dbReference type="Proteomes" id="UP000435243"/>
    </source>
</evidence>
<feature type="transmembrane region" description="Helical" evidence="2">
    <location>
        <begin position="36"/>
        <end position="55"/>
    </location>
</feature>
<proteinExistence type="predicted"/>
<dbReference type="EMBL" id="WTYY01000004">
    <property type="protein sequence ID" value="MXO88947.1"/>
    <property type="molecule type" value="Genomic_DNA"/>
</dbReference>
<protein>
    <submittedName>
        <fullName evidence="3">Uncharacterized protein</fullName>
    </submittedName>
</protein>
<dbReference type="Proteomes" id="UP000435243">
    <property type="component" value="Unassembled WGS sequence"/>
</dbReference>
<gene>
    <name evidence="3" type="ORF">GRI32_09360</name>
</gene>
<keyword evidence="2" id="KW-1133">Transmembrane helix</keyword>
<keyword evidence="2" id="KW-0812">Transmembrane</keyword>
<name>A0A844ZQ76_9SPHN</name>
<dbReference type="OrthoDB" id="7509339at2"/>
<reference evidence="3 4" key="1">
    <citation type="submission" date="2019-12" db="EMBL/GenBank/DDBJ databases">
        <title>Genomic-based taxomic classification of the family Erythrobacteraceae.</title>
        <authorList>
            <person name="Xu L."/>
        </authorList>
    </citation>
    <scope>NUCLEOTIDE SEQUENCE [LARGE SCALE GENOMIC DNA]</scope>
    <source>
        <strain evidence="3 4">JCM 16339</strain>
    </source>
</reference>
<evidence type="ECO:0000256" key="2">
    <source>
        <dbReference type="SAM" id="Phobius"/>
    </source>
</evidence>
<keyword evidence="4" id="KW-1185">Reference proteome</keyword>
<dbReference type="AlphaFoldDB" id="A0A844ZQ76"/>
<organism evidence="3 4">
    <name type="scientific">Alteraurantiacibacter aestuarii</name>
    <dbReference type="NCBI Taxonomy" id="650004"/>
    <lineage>
        <taxon>Bacteria</taxon>
        <taxon>Pseudomonadati</taxon>
        <taxon>Pseudomonadota</taxon>
        <taxon>Alphaproteobacteria</taxon>
        <taxon>Sphingomonadales</taxon>
        <taxon>Erythrobacteraceae</taxon>
        <taxon>Alteraurantiacibacter</taxon>
    </lineage>
</organism>
<keyword evidence="2" id="KW-0472">Membrane</keyword>
<feature type="region of interest" description="Disordered" evidence="1">
    <location>
        <begin position="61"/>
        <end position="124"/>
    </location>
</feature>
<comment type="caution">
    <text evidence="3">The sequence shown here is derived from an EMBL/GenBank/DDBJ whole genome shotgun (WGS) entry which is preliminary data.</text>
</comment>
<evidence type="ECO:0000313" key="3">
    <source>
        <dbReference type="EMBL" id="MXO88947.1"/>
    </source>
</evidence>
<dbReference type="RefSeq" id="WP_160591551.1">
    <property type="nucleotide sequence ID" value="NZ_BAAAFP010000003.1"/>
</dbReference>
<sequence>MALDPRDIIKSESLVAELPLAPLAGTRKERMQRLQVGLFGLGAMVLLVGLANIIMSSAQQNQATAVPDALPTAVTQDVPPPPRDPLADAGVVPELPADQGAAGGQAAGASPTGTGDVPPSPQQN</sequence>
<evidence type="ECO:0000256" key="1">
    <source>
        <dbReference type="SAM" id="MobiDB-lite"/>
    </source>
</evidence>